<reference evidence="2" key="1">
    <citation type="submission" date="2018-03" db="EMBL/GenBank/DDBJ databases">
        <authorList>
            <person name="Guldener U."/>
        </authorList>
    </citation>
    <scope>NUCLEOTIDE SEQUENCE [LARGE SCALE GENOMIC DNA]</scope>
    <source>
        <strain evidence="2">ATCC34888</strain>
    </source>
</reference>
<gene>
    <name evidence="2" type="ORF">PSANT_01791</name>
</gene>
<dbReference type="OrthoDB" id="2554683at2759"/>
<feature type="region of interest" description="Disordered" evidence="1">
    <location>
        <begin position="1"/>
        <end position="27"/>
    </location>
</feature>
<keyword evidence="3" id="KW-1185">Reference proteome</keyword>
<comment type="caution">
    <text evidence="2">The sequence shown here is derived from an EMBL/GenBank/DDBJ whole genome shotgun (WGS) entry which is preliminary data.</text>
</comment>
<name>A0A5C3FIY1_PSEA2</name>
<protein>
    <submittedName>
        <fullName evidence="2">Uncharacterized protein</fullName>
    </submittedName>
</protein>
<dbReference type="InterPro" id="IPR044925">
    <property type="entry name" value="His-Me_finger_sf"/>
</dbReference>
<evidence type="ECO:0000313" key="2">
    <source>
        <dbReference type="EMBL" id="SPO44106.1"/>
    </source>
</evidence>
<dbReference type="AlphaFoldDB" id="A0A5C3FIY1"/>
<sequence length="162" mass="17947">MSAITPQQPPAPHPRQPDPSGALYGDVPLSVPRRCKDSPYVTILSRLDGVTAYTMRRANDSEDVTVQCKIDTRNEYLLMVGTTLHYDKSNNNEARIRCAYAPLARVIALQQPSTDLDRCMVDHANNNPLDNTAANLHWVTLSFKLNVQRRPPSSGFVGVNSS</sequence>
<evidence type="ECO:0000256" key="1">
    <source>
        <dbReference type="SAM" id="MobiDB-lite"/>
    </source>
</evidence>
<evidence type="ECO:0000313" key="3">
    <source>
        <dbReference type="Proteomes" id="UP000325008"/>
    </source>
</evidence>
<dbReference type="SUPFAM" id="SSF54060">
    <property type="entry name" value="His-Me finger endonucleases"/>
    <property type="match status" value="1"/>
</dbReference>
<accession>A0A5C3FIY1</accession>
<dbReference type="Proteomes" id="UP000325008">
    <property type="component" value="Unassembled WGS sequence"/>
</dbReference>
<dbReference type="EMBL" id="OOIQ01000003">
    <property type="protein sequence ID" value="SPO44106.1"/>
    <property type="molecule type" value="Genomic_DNA"/>
</dbReference>
<organism evidence="2 3">
    <name type="scientific">Pseudozyma antarctica</name>
    <name type="common">Yeast</name>
    <name type="synonym">Candida antarctica</name>
    <dbReference type="NCBI Taxonomy" id="84753"/>
    <lineage>
        <taxon>Eukaryota</taxon>
        <taxon>Fungi</taxon>
        <taxon>Dikarya</taxon>
        <taxon>Basidiomycota</taxon>
        <taxon>Ustilaginomycotina</taxon>
        <taxon>Ustilaginomycetes</taxon>
        <taxon>Ustilaginales</taxon>
        <taxon>Ustilaginaceae</taxon>
        <taxon>Moesziomyces</taxon>
    </lineage>
</organism>
<proteinExistence type="predicted"/>